<feature type="domain" description="NAD-specific glutamate dehydrogenase C-terminal" evidence="2">
    <location>
        <begin position="1294"/>
        <end position="1630"/>
    </location>
</feature>
<dbReference type="InterPro" id="IPR049062">
    <property type="entry name" value="NAD_Glu_DH_ACT2"/>
</dbReference>
<dbReference type="Pfam" id="PF05088">
    <property type="entry name" value="Bac_GDH_CD"/>
    <property type="match status" value="1"/>
</dbReference>
<dbReference type="Proteomes" id="UP001168620">
    <property type="component" value="Unassembled WGS sequence"/>
</dbReference>
<evidence type="ECO:0000259" key="3">
    <source>
        <dbReference type="Pfam" id="PF21075"/>
    </source>
</evidence>
<dbReference type="InterPro" id="IPR024727">
    <property type="entry name" value="NAD_Glu_DH_N_ACT1"/>
</dbReference>
<dbReference type="EMBL" id="JAUHJQ010000002">
    <property type="protein sequence ID" value="MDN4172456.1"/>
    <property type="molecule type" value="Genomic_DNA"/>
</dbReference>
<evidence type="ECO:0000313" key="7">
    <source>
        <dbReference type="Proteomes" id="UP001168620"/>
    </source>
</evidence>
<dbReference type="RefSeq" id="WP_300951378.1">
    <property type="nucleotide sequence ID" value="NZ_JAUHJQ010000002.1"/>
</dbReference>
<dbReference type="Pfam" id="PF21073">
    <property type="entry name" value="GDH_HM1"/>
    <property type="match status" value="1"/>
</dbReference>
<keyword evidence="6" id="KW-0560">Oxidoreductase</keyword>
<dbReference type="Pfam" id="PF21074">
    <property type="entry name" value="GDH_C"/>
    <property type="match status" value="1"/>
</dbReference>
<evidence type="ECO:0000259" key="2">
    <source>
        <dbReference type="Pfam" id="PF21074"/>
    </source>
</evidence>
<evidence type="ECO:0000313" key="6">
    <source>
        <dbReference type="EMBL" id="MDN4172456.1"/>
    </source>
</evidence>
<evidence type="ECO:0000259" key="4">
    <source>
        <dbReference type="Pfam" id="PF21076"/>
    </source>
</evidence>
<dbReference type="InterPro" id="IPR049064">
    <property type="entry name" value="NAD_Glu_DH_ACT3"/>
</dbReference>
<comment type="caution">
    <text evidence="6">The sequence shown here is derived from an EMBL/GenBank/DDBJ whole genome shotgun (WGS) entry which is preliminary data.</text>
</comment>
<dbReference type="InterPro" id="IPR046346">
    <property type="entry name" value="Aminoacid_DH-like_N_sf"/>
</dbReference>
<feature type="domain" description="NAD-glutamate dehydrogenase catalytic" evidence="1">
    <location>
        <begin position="744"/>
        <end position="1248"/>
    </location>
</feature>
<feature type="domain" description="NAD-glutamate dehydrogenase ACT3" evidence="5">
    <location>
        <begin position="564"/>
        <end position="633"/>
    </location>
</feature>
<dbReference type="SUPFAM" id="SSF53223">
    <property type="entry name" value="Aminoacid dehydrogenase-like, N-terminal domain"/>
    <property type="match status" value="1"/>
</dbReference>
<dbReference type="Pfam" id="PF21076">
    <property type="entry name" value="GDH_ACT2"/>
    <property type="match status" value="1"/>
</dbReference>
<dbReference type="PIRSF" id="PIRSF036761">
    <property type="entry name" value="GDH_Mll4104"/>
    <property type="match status" value="1"/>
</dbReference>
<evidence type="ECO:0000259" key="1">
    <source>
        <dbReference type="Pfam" id="PF05088"/>
    </source>
</evidence>
<dbReference type="PANTHER" id="PTHR43403:SF1">
    <property type="entry name" value="NAD-SPECIFIC GLUTAMATE DEHYDROGENASE"/>
    <property type="match status" value="1"/>
</dbReference>
<dbReference type="InterPro" id="IPR028971">
    <property type="entry name" value="NAD-GDH_cat"/>
</dbReference>
<organism evidence="6 7">
    <name type="scientific">Nocardioides oceani</name>
    <dbReference type="NCBI Taxonomy" id="3058369"/>
    <lineage>
        <taxon>Bacteria</taxon>
        <taxon>Bacillati</taxon>
        <taxon>Actinomycetota</taxon>
        <taxon>Actinomycetes</taxon>
        <taxon>Propionibacteriales</taxon>
        <taxon>Nocardioidaceae</taxon>
        <taxon>Nocardioides</taxon>
    </lineage>
</organism>
<reference evidence="6" key="1">
    <citation type="submission" date="2023-06" db="EMBL/GenBank/DDBJ databases">
        <title>Draft genome sequence of Nocardioides sp. SOB77.</title>
        <authorList>
            <person name="Zhang G."/>
        </authorList>
    </citation>
    <scope>NUCLEOTIDE SEQUENCE</scope>
    <source>
        <strain evidence="6">SOB77</strain>
    </source>
</reference>
<dbReference type="GO" id="GO:0004352">
    <property type="term" value="F:glutamate dehydrogenase (NAD+) activity"/>
    <property type="evidence" value="ECO:0007669"/>
    <property type="project" value="UniProtKB-EC"/>
</dbReference>
<dbReference type="Pfam" id="PF21077">
    <property type="entry name" value="GDH_ACT3"/>
    <property type="match status" value="1"/>
</dbReference>
<evidence type="ECO:0000259" key="5">
    <source>
        <dbReference type="Pfam" id="PF21077"/>
    </source>
</evidence>
<sequence>MSRATQDRDKADLLGRAIELARAGRGSGGPPHDRVGELLRGYYRHVAPEDLLERSETDVYGALASHHRLAEDRPQGRAAVRVSTPTVAEHGWSAGGHSVVEVVVDDMPFLVDSLTMELSRQLRDVHVVVHPLFDVVRDVAGALRSVTPVEDGAKEPAEDAVRESWMHVEVDRLADDEDVAALEEDLQRVLGDVREAVEDWSKMHARIREIVDGLEQSPPPLDPEEVRQARELLTWLADEHFTFLGYREYHLEEREGHDHLRADPGTGLGILRFDPPQSEESGRLPEKVSAKAREKTLLVLAKANSRSTVHRPAYLDYVGVKTFDAAGEVVGERRFLGLFSSAAYTESLMRIPLVREKAAAVLARSGFDPRSHDGKALLDTLETYPRDELFHTPVDELAPVAEAAMQARERRAVRIFARPDTYGRYVSVLVYLPRDRYNTAVRERFAAILAERLGGESVEFTVRIDESTTARVHFVVHLPAEARASGAETDLDTADLERRLTEASRSWRDDVTTAVLAGHGEEAGTALARRYVESFPAAYQEDFTARTAAIDVGRLEAIPGEDGIDLALHEELDAGRGEVRLKVYRIGEPLSLSTVLPMLSSLGVEVVDERPYELTGLGRRSFVYEFGLRHGGDLPAQARELVQDALRAVWDGYSETDGFNALVLAAGLTWRQASVLRAYARYMRQGGSPFALSSLAGALVGNVDITRLLVELFETRFDPAYAGEGPGTDPDDRAARQGELREQVLRALDDVVSLDHDRILRSYLAHVGATLRTNYFRPEGDRPDGAPRRYLSFKLDPSQLPDLPAPRPRFEIFVHSPRVEGVHLRFGSVARGGLRWSDRRDDFRTEVLGLVKAQMVKNTVIVPVGAKGGFYCKQLPPQTDRDAWLAEGQACYRTFIRGLLDVTDNLVDGATVPAPHVVRHDGDDTYLVVAADKGTATFSDIANGVAADYGFWLGDAFASGGSVGYDHKAMGITARGAWVSVQRHFRERGIDCQAEDFTAVGIGDMSGDVFGNGLLRSEHTRLVAAFDHRDIFLDPDPDPATSFAERRRLFDLPRSSWRDYDESLLSEGGGIWSRSAKSVPVSAQVRRVLGLPDDVERLTPHELIRAILCAPVDLLWNGGIGTYVKASDEPHAAAGDKANDAIRVDGRDLRARCVGEGGNLGLTQAGRIEYARSGVGGEGGRINTDFIDNSAGVDTSDHEVNIKILLDRVVRDGDLTTKQRNAVLAEMTDEVAELVVRDNYEQNLALANAAAHAPSLLHVHEEWMRRLEDQGVLDREVEGLPSRAEVRRRIERHEGLTVPELSVLLSWTKIVLADRLLASDLPDDPYLELDLRNYFPQPVREGFGPQVESHPLRREIIVTQVVNDLVNGAGMTFVPRLAGETGADVADLTRANFVAREIFASLPLRLELQGYDNRLDARVQTRMRIEMRTLVERATRWLVAHRRPPLDSQATVEEFRGPVQAVVGRLPELMTGRELASFEGRRDRLAGDGVPADLAERVAVLSPAYAVLGIVETAAREDLDAADVARVHFTLGERLGLPAVVQRIVALPRQDRWQTMARAALREDLHSVHAQLTAQVLRSTSAEDPAPARVASWEDADGVVVGRAAATLEEICADDAADLARLSVALRVVRGLLT</sequence>
<dbReference type="InterPro" id="IPR036291">
    <property type="entry name" value="NAD(P)-bd_dom_sf"/>
</dbReference>
<dbReference type="InterPro" id="IPR049059">
    <property type="entry name" value="NAD_Glu_DH_HM1"/>
</dbReference>
<feature type="domain" description="NAD-glutamate dehydrogenase ACT2" evidence="4">
    <location>
        <begin position="414"/>
        <end position="507"/>
    </location>
</feature>
<dbReference type="SUPFAM" id="SSF51735">
    <property type="entry name" value="NAD(P)-binding Rossmann-fold domains"/>
    <property type="match status" value="1"/>
</dbReference>
<dbReference type="InterPro" id="IPR049056">
    <property type="entry name" value="NAD_Glu_DH_HM3"/>
</dbReference>
<dbReference type="InterPro" id="IPR007780">
    <property type="entry name" value="NAD_Glu_DH_bac"/>
</dbReference>
<dbReference type="Pfam" id="PF21079">
    <property type="entry name" value="GDH_HM2"/>
    <property type="match status" value="1"/>
</dbReference>
<dbReference type="Pfam" id="PF21075">
    <property type="entry name" value="GDH_ACT1"/>
    <property type="match status" value="1"/>
</dbReference>
<dbReference type="Pfam" id="PF21078">
    <property type="entry name" value="GDH_HM3"/>
    <property type="match status" value="1"/>
</dbReference>
<name>A0ABT8FCN7_9ACTN</name>
<dbReference type="InterPro" id="IPR048381">
    <property type="entry name" value="GDH_C"/>
</dbReference>
<dbReference type="EC" id="1.4.1.2" evidence="6"/>
<protein>
    <submittedName>
        <fullName evidence="6">NAD-glutamate dehydrogenase</fullName>
        <ecNumber evidence="6">1.4.1.2</ecNumber>
    </submittedName>
</protein>
<gene>
    <name evidence="6" type="ORF">QWY28_05840</name>
</gene>
<dbReference type="InterPro" id="IPR049058">
    <property type="entry name" value="NAD_Glu_DH_HM2"/>
</dbReference>
<dbReference type="PANTHER" id="PTHR43403">
    <property type="entry name" value="NAD-SPECIFIC GLUTAMATE DEHYDROGENASE"/>
    <property type="match status" value="1"/>
</dbReference>
<accession>A0ABT8FCN7</accession>
<proteinExistence type="predicted"/>
<feature type="domain" description="NAD-glutamate dehydrogenase N-terminal ACT1" evidence="3">
    <location>
        <begin position="39"/>
        <end position="186"/>
    </location>
</feature>
<keyword evidence="7" id="KW-1185">Reference proteome</keyword>